<accession>A0AA94KYS2</accession>
<dbReference type="EMBL" id="FOZN01000001">
    <property type="protein sequence ID" value="SFS01749.1"/>
    <property type="molecule type" value="Genomic_DNA"/>
</dbReference>
<dbReference type="NCBIfam" id="TIGR03544">
    <property type="entry name" value="DivI1A_domain"/>
    <property type="match status" value="1"/>
</dbReference>
<name>A0AA94KYS2_9MICO</name>
<dbReference type="Gene3D" id="6.10.250.660">
    <property type="match status" value="1"/>
</dbReference>
<evidence type="ECO:0000313" key="2">
    <source>
        <dbReference type="Proteomes" id="UP000198506"/>
    </source>
</evidence>
<dbReference type="AlphaFoldDB" id="A0AA94KYS2"/>
<reference evidence="1 2" key="1">
    <citation type="submission" date="2016-10" db="EMBL/GenBank/DDBJ databases">
        <authorList>
            <person name="Varghese N."/>
            <person name="Submissions S."/>
        </authorList>
    </citation>
    <scope>NUCLEOTIDE SEQUENCE [LARGE SCALE GENOMIC DNA]</scope>
    <source>
        <strain evidence="1 2">IAM 15147</strain>
    </source>
</reference>
<protein>
    <submittedName>
        <fullName evidence="1">DivIVA domain-containing protein</fullName>
    </submittedName>
</protein>
<sequence>MLTAAEVVDLRFSSAGLFRAGYAADAVDDWLDHVIRTLRAYEGDAEGTVELLAEDARETTLPTARGRDAYATEEVDVAIERVAIALAEHEREA</sequence>
<keyword evidence="2" id="KW-1185">Reference proteome</keyword>
<evidence type="ECO:0000313" key="1">
    <source>
        <dbReference type="EMBL" id="SFS01749.1"/>
    </source>
</evidence>
<organism evidence="1 2">
    <name type="scientific">Agrococcus baldri</name>
    <dbReference type="NCBI Taxonomy" id="153730"/>
    <lineage>
        <taxon>Bacteria</taxon>
        <taxon>Bacillati</taxon>
        <taxon>Actinomycetota</taxon>
        <taxon>Actinomycetes</taxon>
        <taxon>Micrococcales</taxon>
        <taxon>Microbacteriaceae</taxon>
        <taxon>Agrococcus</taxon>
    </lineage>
</organism>
<gene>
    <name evidence="1" type="ORF">SAMN04487783_0585</name>
</gene>
<dbReference type="Proteomes" id="UP000198506">
    <property type="component" value="Unassembled WGS sequence"/>
</dbReference>
<dbReference type="RefSeq" id="WP_143102993.1">
    <property type="nucleotide sequence ID" value="NZ_FOZN01000001.1"/>
</dbReference>
<dbReference type="InterPro" id="IPR019933">
    <property type="entry name" value="DivIVA_domain"/>
</dbReference>
<comment type="caution">
    <text evidence="1">The sequence shown here is derived from an EMBL/GenBank/DDBJ whole genome shotgun (WGS) entry which is preliminary data.</text>
</comment>
<proteinExistence type="predicted"/>